<gene>
    <name evidence="3" type="ORF">PHLCEN_2v681</name>
</gene>
<organism evidence="3 4">
    <name type="scientific">Hermanssonia centrifuga</name>
    <dbReference type="NCBI Taxonomy" id="98765"/>
    <lineage>
        <taxon>Eukaryota</taxon>
        <taxon>Fungi</taxon>
        <taxon>Dikarya</taxon>
        <taxon>Basidiomycota</taxon>
        <taxon>Agaricomycotina</taxon>
        <taxon>Agaricomycetes</taxon>
        <taxon>Polyporales</taxon>
        <taxon>Meruliaceae</taxon>
        <taxon>Hermanssonia</taxon>
    </lineage>
</organism>
<accession>A0A2R6S5B4</accession>
<feature type="region of interest" description="Disordered" evidence="1">
    <location>
        <begin position="1"/>
        <end position="36"/>
    </location>
</feature>
<sequence>MHPNPPVTPSPNGRRASAQTPSTPPSAPYLAPRGLPLTPYTPAHPLPAAPYMGPIPLPNQMPQFGLPTPPESPVRQRQLAISPLLSTECSLRVNMQYPQSLSASPYAARFYEDATTPPTTQLEVTVFFTAVRFTVYNPRGLSVQDVLQQIMQQLSQRKYLSKSECLRELKPRKSLAAGNSMNRRIDLMGSNIFFGGLSPCGNTWALELKSQ</sequence>
<dbReference type="EMBL" id="MLYV02000042">
    <property type="protein sequence ID" value="PSS37474.1"/>
    <property type="molecule type" value="Genomic_DNA"/>
</dbReference>
<dbReference type="InterPro" id="IPR046522">
    <property type="entry name" value="DUF6699"/>
</dbReference>
<evidence type="ECO:0000256" key="1">
    <source>
        <dbReference type="SAM" id="MobiDB-lite"/>
    </source>
</evidence>
<evidence type="ECO:0000313" key="4">
    <source>
        <dbReference type="Proteomes" id="UP000186601"/>
    </source>
</evidence>
<comment type="caution">
    <text evidence="3">The sequence shown here is derived from an EMBL/GenBank/DDBJ whole genome shotgun (WGS) entry which is preliminary data.</text>
</comment>
<dbReference type="AlphaFoldDB" id="A0A2R6S5B4"/>
<dbReference type="Pfam" id="PF20415">
    <property type="entry name" value="DUF6699"/>
    <property type="match status" value="1"/>
</dbReference>
<dbReference type="STRING" id="98765.A0A2R6S5B4"/>
<evidence type="ECO:0000259" key="2">
    <source>
        <dbReference type="Pfam" id="PF20415"/>
    </source>
</evidence>
<protein>
    <recommendedName>
        <fullName evidence="2">DUF6699 domain-containing protein</fullName>
    </recommendedName>
</protein>
<evidence type="ECO:0000313" key="3">
    <source>
        <dbReference type="EMBL" id="PSS37474.1"/>
    </source>
</evidence>
<reference evidence="3 4" key="1">
    <citation type="submission" date="2018-02" db="EMBL/GenBank/DDBJ databases">
        <title>Genome sequence of the basidiomycete white-rot fungus Phlebia centrifuga.</title>
        <authorList>
            <person name="Granchi Z."/>
            <person name="Peng M."/>
            <person name="de Vries R.P."/>
            <person name="Hilden K."/>
            <person name="Makela M.R."/>
            <person name="Grigoriev I."/>
            <person name="Riley R."/>
        </authorList>
    </citation>
    <scope>NUCLEOTIDE SEQUENCE [LARGE SCALE GENOMIC DNA]</scope>
    <source>
        <strain evidence="3 4">FBCC195</strain>
    </source>
</reference>
<dbReference type="Proteomes" id="UP000186601">
    <property type="component" value="Unassembled WGS sequence"/>
</dbReference>
<proteinExistence type="predicted"/>
<feature type="domain" description="DUF6699" evidence="2">
    <location>
        <begin position="94"/>
        <end position="199"/>
    </location>
</feature>
<keyword evidence="4" id="KW-1185">Reference proteome</keyword>
<name>A0A2R6S5B4_9APHY</name>
<dbReference type="OrthoDB" id="3265169at2759"/>